<evidence type="ECO:0000313" key="10">
    <source>
        <dbReference type="Proteomes" id="UP000335496"/>
    </source>
</evidence>
<dbReference type="STRING" id="483216.BACEGG_00096"/>
<dbReference type="GeneID" id="93068885"/>
<dbReference type="InterPro" id="IPR010982">
    <property type="entry name" value="Lambda_DNA-bd_dom_sf"/>
</dbReference>
<dbReference type="KEGG" id="beg:INE88_01219"/>
<reference evidence="5 9" key="4">
    <citation type="journal article" date="2019" name="Science, e1252229">
        <title>Invertible promoters mediate bacterial phase variation, antibiotic resistance, and host adaptation in the gut.</title>
        <authorList>
            <person name="Jiang X."/>
            <person name="Hall A.B."/>
            <person name="Arthur T.D."/>
            <person name="Plichta D.R."/>
            <person name="Covington C.T."/>
            <person name="Poyet M."/>
            <person name="Crothers J."/>
            <person name="Moses P.L."/>
            <person name="Tolonen A.C."/>
            <person name="Vlamakis H."/>
            <person name="Alm E.J."/>
            <person name="Xavier R.J."/>
        </authorList>
    </citation>
    <scope>NUCLEOTIDE SEQUENCE [LARGE SCALE GENOMIC DNA]</scope>
    <source>
        <strain evidence="9">bj_0095</strain>
        <strain evidence="5">Bj_0095</strain>
    </source>
</reference>
<reference evidence="1 10" key="3">
    <citation type="journal article" date="2019" name="Nat. Med.">
        <title>A library of human gut bacterial isolates paired with longitudinal multiomics data enables mechanistic microbiome research.</title>
        <authorList>
            <person name="Poyet M."/>
            <person name="Groussin M."/>
            <person name="Gibbons S.M."/>
            <person name="Avila-Pacheco J."/>
            <person name="Jiang X."/>
            <person name="Kearney S.M."/>
            <person name="Perrotta A.R."/>
            <person name="Berdy B."/>
            <person name="Zhao S."/>
            <person name="Lieberman T.D."/>
            <person name="Swanson P.K."/>
            <person name="Smith M."/>
            <person name="Roesemann S."/>
            <person name="Alexander J.E."/>
            <person name="Rich S.A."/>
            <person name="Livny J."/>
            <person name="Vlamakis H."/>
            <person name="Clish C."/>
            <person name="Bullock K."/>
            <person name="Deik A."/>
            <person name="Scott J."/>
            <person name="Pierce K.A."/>
            <person name="Xavier R.J."/>
            <person name="Alm E.J."/>
        </authorList>
    </citation>
    <scope>NUCLEOTIDE SEQUENCE [LARGE SCALE GENOMIC DNA]</scope>
    <source>
        <strain evidence="1 10">BIOML-A1</strain>
    </source>
</reference>
<organism evidence="6 7">
    <name type="scientific">Bacteroides eggerthii</name>
    <dbReference type="NCBI Taxonomy" id="28111"/>
    <lineage>
        <taxon>Bacteria</taxon>
        <taxon>Pseudomonadati</taxon>
        <taxon>Bacteroidota</taxon>
        <taxon>Bacteroidia</taxon>
        <taxon>Bacteroidales</taxon>
        <taxon>Bacteroidaceae</taxon>
        <taxon>Bacteroides</taxon>
    </lineage>
</organism>
<evidence type="ECO:0000313" key="7">
    <source>
        <dbReference type="Proteomes" id="UP000254424"/>
    </source>
</evidence>
<evidence type="ECO:0008006" key="12">
    <source>
        <dbReference type="Google" id="ProtNLM"/>
    </source>
</evidence>
<dbReference type="Proteomes" id="UP000520291">
    <property type="component" value="Unassembled WGS sequence"/>
</dbReference>
<dbReference type="EMBL" id="VVZX01000022">
    <property type="protein sequence ID" value="KAA5271641.1"/>
    <property type="molecule type" value="Genomic_DNA"/>
</dbReference>
<reference evidence="6 7" key="1">
    <citation type="submission" date="2018-06" db="EMBL/GenBank/DDBJ databases">
        <authorList>
            <consortium name="Pathogen Informatics"/>
            <person name="Doyle S."/>
        </authorList>
    </citation>
    <scope>NUCLEOTIDE SEQUENCE [LARGE SCALE GENOMIC DNA]</scope>
    <source>
        <strain evidence="6 7">NCTC11155</strain>
    </source>
</reference>
<reference evidence="3" key="6">
    <citation type="journal article" date="2021" name="PLoS Genet.">
        <title>Mobile Type VI secretion system loci of the gut Bacteroidales display extensive intra-ecosystem transfer, multi-species spread and geographical clustering.</title>
        <authorList>
            <person name="Garcia-Bayona L."/>
            <person name="Coyne M.J."/>
            <person name="Comstock L.E."/>
        </authorList>
    </citation>
    <scope>NUCLEOTIDE SEQUENCE</scope>
    <source>
        <strain evidence="3">CL11T00C20</strain>
    </source>
</reference>
<dbReference type="Proteomes" id="UP000254424">
    <property type="component" value="Unassembled WGS sequence"/>
</dbReference>
<gene>
    <name evidence="4" type="ORF">DW701_07095</name>
    <name evidence="5" type="ORF">EAJ03_14545</name>
    <name evidence="1" type="ORF">F2Z23_14745</name>
    <name evidence="2" type="ORF">HF841_05970</name>
    <name evidence="3" type="ORF">INE88_01219</name>
    <name evidence="6" type="ORF">NCTC11155_02122</name>
</gene>
<dbReference type="Proteomes" id="UP000335496">
    <property type="component" value="Unassembled WGS sequence"/>
</dbReference>
<evidence type="ECO:0000313" key="4">
    <source>
        <dbReference type="EMBL" id="RHF09459.1"/>
    </source>
</evidence>
<reference evidence="4 8" key="2">
    <citation type="submission" date="2018-08" db="EMBL/GenBank/DDBJ databases">
        <title>A genome reference for cultivated species of the human gut microbiota.</title>
        <authorList>
            <person name="Zou Y."/>
            <person name="Xue W."/>
            <person name="Luo G."/>
        </authorList>
    </citation>
    <scope>NUCLEOTIDE SEQUENCE [LARGE SCALE GENOMIC DNA]</scope>
    <source>
        <strain evidence="4 8">AM26-26AC</strain>
    </source>
</reference>
<evidence type="ECO:0000313" key="11">
    <source>
        <dbReference type="Proteomes" id="UP000520291"/>
    </source>
</evidence>
<dbReference type="EMBL" id="QSLA01000006">
    <property type="protein sequence ID" value="RHF09459.1"/>
    <property type="molecule type" value="Genomic_DNA"/>
</dbReference>
<evidence type="ECO:0000313" key="8">
    <source>
        <dbReference type="Proteomes" id="UP000283538"/>
    </source>
</evidence>
<evidence type="ECO:0000313" key="6">
    <source>
        <dbReference type="EMBL" id="SUV42748.1"/>
    </source>
</evidence>
<dbReference type="EMBL" id="RCXL01000024">
    <property type="protein sequence ID" value="RYT71029.1"/>
    <property type="molecule type" value="Genomic_DNA"/>
</dbReference>
<name>A0A380Z6T0_9BACE</name>
<sequence>MKQLTNDVITPLNWGKKIEAVRNRLGIHQIDLCIEAGISPYTYQKIKREEGRGTTACCDFWHACAAQ</sequence>
<dbReference type="Proteomes" id="UP000679226">
    <property type="component" value="Chromosome"/>
</dbReference>
<evidence type="ECO:0000313" key="3">
    <source>
        <dbReference type="EMBL" id="QUT44428.1"/>
    </source>
</evidence>
<dbReference type="Proteomes" id="UP000283538">
    <property type="component" value="Unassembled WGS sequence"/>
</dbReference>
<evidence type="ECO:0000313" key="9">
    <source>
        <dbReference type="Proteomes" id="UP000291917"/>
    </source>
</evidence>
<dbReference type="EMBL" id="UFSX01000002">
    <property type="protein sequence ID" value="SUV42748.1"/>
    <property type="molecule type" value="Genomic_DNA"/>
</dbReference>
<dbReference type="EMBL" id="JABAGL010000007">
    <property type="protein sequence ID" value="NME85571.1"/>
    <property type="molecule type" value="Genomic_DNA"/>
</dbReference>
<proteinExistence type="predicted"/>
<dbReference type="RefSeq" id="WP_004294065.1">
    <property type="nucleotide sequence ID" value="NZ_CABKNQ010000020.1"/>
</dbReference>
<reference evidence="2 11" key="5">
    <citation type="submission" date="2020-04" db="EMBL/GenBank/DDBJ databases">
        <authorList>
            <person name="Hitch T.C.A."/>
            <person name="Wylensek D."/>
            <person name="Clavel T."/>
        </authorList>
    </citation>
    <scope>NUCLEOTIDE SEQUENCE [LARGE SCALE GENOMIC DNA]</scope>
    <source>
        <strain evidence="2 11">WCA3-601-WT-5E</strain>
    </source>
</reference>
<dbReference type="AlphaFoldDB" id="A0A380Z6T0"/>
<keyword evidence="10" id="KW-1185">Reference proteome</keyword>
<dbReference type="GO" id="GO:0003677">
    <property type="term" value="F:DNA binding"/>
    <property type="evidence" value="ECO:0007669"/>
    <property type="project" value="InterPro"/>
</dbReference>
<accession>A0A380Z6T0</accession>
<evidence type="ECO:0000313" key="1">
    <source>
        <dbReference type="EMBL" id="KAA5271641.1"/>
    </source>
</evidence>
<evidence type="ECO:0000313" key="2">
    <source>
        <dbReference type="EMBL" id="NME85571.1"/>
    </source>
</evidence>
<dbReference type="SUPFAM" id="SSF47413">
    <property type="entry name" value="lambda repressor-like DNA-binding domains"/>
    <property type="match status" value="1"/>
</dbReference>
<protein>
    <recommendedName>
        <fullName evidence="12">XRE family transcriptional regulator</fullName>
    </recommendedName>
</protein>
<evidence type="ECO:0000313" key="5">
    <source>
        <dbReference type="EMBL" id="RYT71029.1"/>
    </source>
</evidence>
<dbReference type="Proteomes" id="UP000291917">
    <property type="component" value="Unassembled WGS sequence"/>
</dbReference>
<dbReference type="EMBL" id="CP072227">
    <property type="protein sequence ID" value="QUT44428.1"/>
    <property type="molecule type" value="Genomic_DNA"/>
</dbReference>